<dbReference type="GO" id="GO:0050580">
    <property type="term" value="F:2,5-didehydrogluconate reductase activity"/>
    <property type="evidence" value="ECO:0007669"/>
    <property type="project" value="UniProtKB-EC"/>
</dbReference>
<evidence type="ECO:0000256" key="3">
    <source>
        <dbReference type="ARBA" id="ARBA00023002"/>
    </source>
</evidence>
<dbReference type="EC" id="1.1.1.274" evidence="6"/>
<dbReference type="Gene3D" id="3.20.20.100">
    <property type="entry name" value="NADP-dependent oxidoreductase domain"/>
    <property type="match status" value="1"/>
</dbReference>
<dbReference type="Proteomes" id="UP000271870">
    <property type="component" value="Unassembled WGS sequence"/>
</dbReference>
<evidence type="ECO:0000313" key="7">
    <source>
        <dbReference type="Proteomes" id="UP000271870"/>
    </source>
</evidence>
<evidence type="ECO:0000256" key="1">
    <source>
        <dbReference type="ARBA" id="ARBA00007905"/>
    </source>
</evidence>
<proteinExistence type="inferred from homology"/>
<keyword evidence="2" id="KW-0521">NADP</keyword>
<dbReference type="PROSITE" id="PS00798">
    <property type="entry name" value="ALDOKETO_REDUCTASE_1"/>
    <property type="match status" value="1"/>
</dbReference>
<evidence type="ECO:0000256" key="4">
    <source>
        <dbReference type="ARBA" id="ARBA00049445"/>
    </source>
</evidence>
<dbReference type="PANTHER" id="PTHR43827">
    <property type="entry name" value="2,5-DIKETO-D-GLUCONIC ACID REDUCTASE"/>
    <property type="match status" value="1"/>
</dbReference>
<evidence type="ECO:0000259" key="5">
    <source>
        <dbReference type="Pfam" id="PF00248"/>
    </source>
</evidence>
<feature type="non-terminal residue" evidence="6">
    <location>
        <position position="60"/>
    </location>
</feature>
<protein>
    <submittedName>
        <fullName evidence="6">2,5-didehydrogluconate reductase A</fullName>
        <ecNumber evidence="6">1.1.1.274</ecNumber>
    </submittedName>
</protein>
<dbReference type="PANTHER" id="PTHR43827:SF3">
    <property type="entry name" value="NADP-DEPENDENT OXIDOREDUCTASE DOMAIN-CONTAINING PROTEIN"/>
    <property type="match status" value="1"/>
</dbReference>
<dbReference type="Pfam" id="PF00248">
    <property type="entry name" value="Aldo_ket_red"/>
    <property type="match status" value="1"/>
</dbReference>
<feature type="domain" description="NADP-dependent oxidoreductase" evidence="5">
    <location>
        <begin position="5"/>
        <end position="60"/>
    </location>
</feature>
<dbReference type="SUPFAM" id="SSF51430">
    <property type="entry name" value="NAD(P)-linked oxidoreductase"/>
    <property type="match status" value="1"/>
</dbReference>
<evidence type="ECO:0000256" key="2">
    <source>
        <dbReference type="ARBA" id="ARBA00022857"/>
    </source>
</evidence>
<feature type="non-terminal residue" evidence="6">
    <location>
        <position position="1"/>
    </location>
</feature>
<dbReference type="RefSeq" id="WP_201743400.1">
    <property type="nucleotide sequence ID" value="NZ_RJLS01000109.1"/>
</dbReference>
<keyword evidence="7" id="KW-1185">Reference proteome</keyword>
<dbReference type="InterPro" id="IPR018170">
    <property type="entry name" value="Aldo/ket_reductase_CS"/>
</dbReference>
<dbReference type="InterPro" id="IPR020471">
    <property type="entry name" value="AKR"/>
</dbReference>
<keyword evidence="3 6" id="KW-0560">Oxidoreductase</keyword>
<dbReference type="InterPro" id="IPR023210">
    <property type="entry name" value="NADP_OxRdtase_dom"/>
</dbReference>
<sequence length="60" mass="6347">VMPQLGLGVWQASNEQATAAVTEALNVGYRAIDTAAIYRNEAGVGKALQETAVPRSDIFI</sequence>
<evidence type="ECO:0000313" key="6">
    <source>
        <dbReference type="EMBL" id="RNM16231.1"/>
    </source>
</evidence>
<dbReference type="EMBL" id="RJLS01000109">
    <property type="protein sequence ID" value="RNM16231.1"/>
    <property type="molecule type" value="Genomic_DNA"/>
</dbReference>
<accession>A0ABX9WN37</accession>
<gene>
    <name evidence="6" type="primary">dkgA</name>
    <name evidence="6" type="ORF">EFS38_20715</name>
</gene>
<reference evidence="6 7" key="1">
    <citation type="submission" date="2018-11" db="EMBL/GenBank/DDBJ databases">
        <title>Characterization of surface water Dickeya isolates.</title>
        <authorList>
            <person name="Van Gijsegem F."/>
            <person name="Pedron J."/>
        </authorList>
    </citation>
    <scope>NUCLEOTIDE SEQUENCE [LARGE SCALE GENOMIC DNA]</scope>
    <source>
        <strain evidence="6 7">FVG10-MFV-A16</strain>
    </source>
</reference>
<dbReference type="InterPro" id="IPR036812">
    <property type="entry name" value="NAD(P)_OxRdtase_dom_sf"/>
</dbReference>
<comment type="catalytic activity">
    <reaction evidence="4">
        <text>hydroxyacetone + NADP(+) = methylglyoxal + NADPH + H(+)</text>
        <dbReference type="Rhea" id="RHEA:27986"/>
        <dbReference type="ChEBI" id="CHEBI:15378"/>
        <dbReference type="ChEBI" id="CHEBI:17158"/>
        <dbReference type="ChEBI" id="CHEBI:27957"/>
        <dbReference type="ChEBI" id="CHEBI:57783"/>
        <dbReference type="ChEBI" id="CHEBI:58349"/>
    </reaction>
</comment>
<comment type="similarity">
    <text evidence="1">Belongs to the aldo/keto reductase family.</text>
</comment>
<organism evidence="6 7">
    <name type="scientific">Dickeya undicola</name>
    <dbReference type="NCBI Taxonomy" id="1577887"/>
    <lineage>
        <taxon>Bacteria</taxon>
        <taxon>Pseudomonadati</taxon>
        <taxon>Pseudomonadota</taxon>
        <taxon>Gammaproteobacteria</taxon>
        <taxon>Enterobacterales</taxon>
        <taxon>Pectobacteriaceae</taxon>
        <taxon>Dickeya</taxon>
    </lineage>
</organism>
<name>A0ABX9WN37_9GAMM</name>
<comment type="caution">
    <text evidence="6">The sequence shown here is derived from an EMBL/GenBank/DDBJ whole genome shotgun (WGS) entry which is preliminary data.</text>
</comment>